<accession>A0AA97N474</accession>
<reference evidence="9" key="1">
    <citation type="submission" date="2022-12" db="EMBL/GenBank/DDBJ databases">
        <title>Bird 10,000 Genomes (B10K) Project - Family phase.</title>
        <authorList>
            <person name="Zhang G."/>
        </authorList>
    </citation>
    <scope>NUCLEOTIDE SEQUENCE</scope>
    <source>
        <strain evidence="9">B10K-CU-030-46</strain>
        <tissue evidence="9">Muscle</tissue>
    </source>
</reference>
<evidence type="ECO:0000313" key="10">
    <source>
        <dbReference type="Proteomes" id="UP000521578"/>
    </source>
</evidence>
<evidence type="ECO:0000256" key="4">
    <source>
        <dbReference type="ARBA" id="ARBA00022989"/>
    </source>
</evidence>
<dbReference type="InterPro" id="IPR040012">
    <property type="entry name" value="CD200R"/>
</dbReference>
<gene>
    <name evidence="9" type="primary">Cd200r1b_0</name>
    <name evidence="9" type="ORF">MENNOV_R08121</name>
</gene>
<feature type="non-terminal residue" evidence="9">
    <location>
        <position position="178"/>
    </location>
</feature>
<evidence type="ECO:0000259" key="8">
    <source>
        <dbReference type="PROSITE" id="PS50835"/>
    </source>
</evidence>
<feature type="non-terminal residue" evidence="9">
    <location>
        <position position="1"/>
    </location>
</feature>
<keyword evidence="3" id="KW-0812">Transmembrane</keyword>
<evidence type="ECO:0000256" key="2">
    <source>
        <dbReference type="ARBA" id="ARBA00008215"/>
    </source>
</evidence>
<proteinExistence type="inferred from homology"/>
<organism evidence="9">
    <name type="scientific">Menura novaehollandiae</name>
    <name type="common">superb lyrebird</name>
    <dbReference type="NCBI Taxonomy" id="47692"/>
    <lineage>
        <taxon>Eukaryota</taxon>
        <taxon>Metazoa</taxon>
        <taxon>Chordata</taxon>
        <taxon>Craniata</taxon>
        <taxon>Vertebrata</taxon>
        <taxon>Euteleostomi</taxon>
        <taxon>Archelosauria</taxon>
        <taxon>Archosauria</taxon>
        <taxon>Dinosauria</taxon>
        <taxon>Saurischia</taxon>
        <taxon>Theropoda</taxon>
        <taxon>Coelurosauria</taxon>
        <taxon>Aves</taxon>
        <taxon>Neognathae</taxon>
        <taxon>Neoaves</taxon>
        <taxon>Telluraves</taxon>
        <taxon>Australaves</taxon>
        <taxon>Passeriformes</taxon>
        <taxon>Menuridae</taxon>
        <taxon>Menura</taxon>
    </lineage>
</organism>
<evidence type="ECO:0000256" key="6">
    <source>
        <dbReference type="ARBA" id="ARBA00023157"/>
    </source>
</evidence>
<evidence type="ECO:0000256" key="5">
    <source>
        <dbReference type="ARBA" id="ARBA00023136"/>
    </source>
</evidence>
<dbReference type="InterPro" id="IPR013106">
    <property type="entry name" value="Ig_V-set"/>
</dbReference>
<dbReference type="Pfam" id="PF07686">
    <property type="entry name" value="V-set"/>
    <property type="match status" value="1"/>
</dbReference>
<dbReference type="GO" id="GO:0009897">
    <property type="term" value="C:external side of plasma membrane"/>
    <property type="evidence" value="ECO:0007669"/>
    <property type="project" value="TreeGrafter"/>
</dbReference>
<sequence length="178" mass="19003">VGDSSVLTCPFKGNVTLITWKISPKAGGLCTLAYRADTNTTHTNCSNSINWKVRPDLAPDLEVRQVEVSQEGNYTCEGVSTDGNFHTTYHLTVLAPPRVSLFCDEHGSPVCEAAAGKPPAHISWVAESSSTPLPEEKGHDNGTVTVSSRFSACSTSMTNVTTCMVFHPAGNWSQSIAC</sequence>
<dbReference type="GO" id="GO:0150077">
    <property type="term" value="P:regulation of neuroinflammatory response"/>
    <property type="evidence" value="ECO:0007669"/>
    <property type="project" value="InterPro"/>
</dbReference>
<dbReference type="InterPro" id="IPR036179">
    <property type="entry name" value="Ig-like_dom_sf"/>
</dbReference>
<keyword evidence="10" id="KW-1185">Reference proteome</keyword>
<dbReference type="GO" id="GO:0038023">
    <property type="term" value="F:signaling receptor activity"/>
    <property type="evidence" value="ECO:0007669"/>
    <property type="project" value="InterPro"/>
</dbReference>
<dbReference type="InterPro" id="IPR007110">
    <property type="entry name" value="Ig-like_dom"/>
</dbReference>
<dbReference type="Gene3D" id="2.60.40.10">
    <property type="entry name" value="Immunoglobulins"/>
    <property type="match status" value="2"/>
</dbReference>
<dbReference type="Proteomes" id="UP000521578">
    <property type="component" value="Unassembled WGS sequence"/>
</dbReference>
<evidence type="ECO:0000256" key="7">
    <source>
        <dbReference type="ARBA" id="ARBA00023180"/>
    </source>
</evidence>
<dbReference type="PANTHER" id="PTHR21462">
    <property type="entry name" value="CELL SURFACE GLYCOPROTEIN OX2 RECEPTOR PRECURSOR"/>
    <property type="match status" value="1"/>
</dbReference>
<comment type="subcellular location">
    <subcellularLocation>
        <location evidence="1">Membrane</location>
        <topology evidence="1">Single-pass membrane protein</topology>
    </subcellularLocation>
</comment>
<keyword evidence="4" id="KW-1133">Transmembrane helix</keyword>
<dbReference type="AlphaFoldDB" id="A0AA97N474"/>
<dbReference type="PANTHER" id="PTHR21462:SF2">
    <property type="entry name" value="CELL SURFACE GLYCOPROTEIN CD200 RECEPTOR 2"/>
    <property type="match status" value="1"/>
</dbReference>
<evidence type="ECO:0000256" key="1">
    <source>
        <dbReference type="ARBA" id="ARBA00004167"/>
    </source>
</evidence>
<evidence type="ECO:0000256" key="3">
    <source>
        <dbReference type="ARBA" id="ARBA00022692"/>
    </source>
</evidence>
<keyword evidence="7" id="KW-0325">Glycoprotein</keyword>
<comment type="similarity">
    <text evidence="2">Belongs to the CD200R family.</text>
</comment>
<keyword evidence="6" id="KW-1015">Disulfide bond</keyword>
<comment type="caution">
    <text evidence="9">The sequence shown here is derived from an EMBL/GenBank/DDBJ whole genome shotgun (WGS) entry which is preliminary data.</text>
</comment>
<protein>
    <submittedName>
        <fullName evidence="9">MOR1B protein</fullName>
    </submittedName>
</protein>
<name>A0AA97N474_9PASS</name>
<dbReference type="EMBL" id="VWPS01000103">
    <property type="protein sequence ID" value="NXE91041.1"/>
    <property type="molecule type" value="Genomic_DNA"/>
</dbReference>
<keyword evidence="5" id="KW-0472">Membrane</keyword>
<evidence type="ECO:0000313" key="9">
    <source>
        <dbReference type="EMBL" id="NXE91041.1"/>
    </source>
</evidence>
<dbReference type="InterPro" id="IPR013783">
    <property type="entry name" value="Ig-like_fold"/>
</dbReference>
<dbReference type="SUPFAM" id="SSF48726">
    <property type="entry name" value="Immunoglobulin"/>
    <property type="match status" value="2"/>
</dbReference>
<feature type="domain" description="Ig-like" evidence="8">
    <location>
        <begin position="1"/>
        <end position="92"/>
    </location>
</feature>
<dbReference type="PROSITE" id="PS50835">
    <property type="entry name" value="IG_LIKE"/>
    <property type="match status" value="1"/>
</dbReference>